<keyword evidence="4 8" id="KW-0012">Acyltransferase</keyword>
<dbReference type="InterPro" id="IPR016039">
    <property type="entry name" value="Thiolase-like"/>
</dbReference>
<dbReference type="Proteomes" id="UP000019222">
    <property type="component" value="Chromosome"/>
</dbReference>
<dbReference type="NCBIfam" id="NF006552">
    <property type="entry name" value="PRK09051.1"/>
    <property type="match status" value="1"/>
</dbReference>
<dbReference type="PROSITE" id="PS00737">
    <property type="entry name" value="THIOLASE_2"/>
    <property type="match status" value="1"/>
</dbReference>
<dbReference type="FunFam" id="3.40.47.10:FF:000010">
    <property type="entry name" value="Acetyl-CoA acetyltransferase (Thiolase)"/>
    <property type="match status" value="1"/>
</dbReference>
<comment type="similarity">
    <text evidence="1 8">Belongs to the thiolase-like superfamily. Thiolase family.</text>
</comment>
<dbReference type="RefSeq" id="WP_025251704.1">
    <property type="nucleotide sequence ID" value="NZ_CP004353.1"/>
</dbReference>
<evidence type="ECO:0000256" key="3">
    <source>
        <dbReference type="ARBA" id="ARBA00022679"/>
    </source>
</evidence>
<dbReference type="NCBIfam" id="TIGR01930">
    <property type="entry name" value="AcCoA-C-Actrans"/>
    <property type="match status" value="1"/>
</dbReference>
<dbReference type="SUPFAM" id="SSF53901">
    <property type="entry name" value="Thiolase-like"/>
    <property type="match status" value="2"/>
</dbReference>
<reference evidence="11 12" key="1">
    <citation type="submission" date="2013-02" db="EMBL/GenBank/DDBJ databases">
        <title>The complete genome sequence of Corynebacterium vitaeruminis DSM 20294.</title>
        <authorList>
            <person name="Ruckert C."/>
            <person name="Albersmeier A."/>
            <person name="Kalinowski J."/>
        </authorList>
    </citation>
    <scope>NUCLEOTIDE SEQUENCE [LARGE SCALE GENOMIC DNA]</scope>
    <source>
        <strain evidence="12">ATCC 10234</strain>
    </source>
</reference>
<evidence type="ECO:0000256" key="7">
    <source>
        <dbReference type="PIRSR" id="PIRSR000429-1"/>
    </source>
</evidence>
<evidence type="ECO:0000256" key="5">
    <source>
        <dbReference type="ARBA" id="ARBA00030755"/>
    </source>
</evidence>
<dbReference type="STRING" id="1224164.B843_01185"/>
<dbReference type="InterPro" id="IPR020616">
    <property type="entry name" value="Thiolase_N"/>
</dbReference>
<dbReference type="PATRIC" id="fig|1224164.3.peg.230"/>
<dbReference type="Gene3D" id="3.40.47.10">
    <property type="match status" value="1"/>
</dbReference>
<feature type="active site" description="Acyl-thioester intermediate" evidence="7">
    <location>
        <position position="89"/>
    </location>
</feature>
<dbReference type="Pfam" id="PF02803">
    <property type="entry name" value="Thiolase_C"/>
    <property type="match status" value="1"/>
</dbReference>
<evidence type="ECO:0000313" key="12">
    <source>
        <dbReference type="Proteomes" id="UP000019222"/>
    </source>
</evidence>
<evidence type="ECO:0000313" key="11">
    <source>
        <dbReference type="EMBL" id="AHI21633.1"/>
    </source>
</evidence>
<dbReference type="InterPro" id="IPR020610">
    <property type="entry name" value="Thiolase_AS"/>
</dbReference>
<dbReference type="HOGENOM" id="CLU_031026_0_0_11"/>
<evidence type="ECO:0000259" key="10">
    <source>
        <dbReference type="Pfam" id="PF02803"/>
    </source>
</evidence>
<keyword evidence="3 8" id="KW-0808">Transferase</keyword>
<dbReference type="EMBL" id="CP004353">
    <property type="protein sequence ID" value="AHI21633.1"/>
    <property type="molecule type" value="Genomic_DNA"/>
</dbReference>
<dbReference type="eggNOG" id="COG0183">
    <property type="taxonomic scope" value="Bacteria"/>
</dbReference>
<organism evidence="11 12">
    <name type="scientific">Corynebacterium vitaeruminis DSM 20294</name>
    <dbReference type="NCBI Taxonomy" id="1224164"/>
    <lineage>
        <taxon>Bacteria</taxon>
        <taxon>Bacillati</taxon>
        <taxon>Actinomycetota</taxon>
        <taxon>Actinomycetes</taxon>
        <taxon>Mycobacteriales</taxon>
        <taxon>Corynebacteriaceae</taxon>
        <taxon>Corynebacterium</taxon>
    </lineage>
</organism>
<feature type="domain" description="Thiolase C-terminal" evidence="10">
    <location>
        <begin position="268"/>
        <end position="389"/>
    </location>
</feature>
<dbReference type="PIRSF" id="PIRSF000429">
    <property type="entry name" value="Ac-CoA_Ac_transf"/>
    <property type="match status" value="1"/>
</dbReference>
<accession>W5Y548</accession>
<dbReference type="CDD" id="cd00751">
    <property type="entry name" value="thiolase"/>
    <property type="match status" value="1"/>
</dbReference>
<proteinExistence type="inferred from homology"/>
<evidence type="ECO:0000256" key="1">
    <source>
        <dbReference type="ARBA" id="ARBA00010982"/>
    </source>
</evidence>
<protein>
    <recommendedName>
        <fullName evidence="6">Probable acetyl-CoA acetyltransferase</fullName>
        <ecNumber evidence="2">2.3.1.9</ecNumber>
    </recommendedName>
    <alternativeName>
        <fullName evidence="5">Acetoacetyl-CoA thiolase</fullName>
    </alternativeName>
</protein>
<dbReference type="InterPro" id="IPR020615">
    <property type="entry name" value="Thiolase_acyl_enz_int_AS"/>
</dbReference>
<dbReference type="InterPro" id="IPR002155">
    <property type="entry name" value="Thiolase"/>
</dbReference>
<evidence type="ECO:0000256" key="6">
    <source>
        <dbReference type="ARBA" id="ARBA00040529"/>
    </source>
</evidence>
<keyword evidence="12" id="KW-1185">Reference proteome</keyword>
<evidence type="ECO:0000256" key="2">
    <source>
        <dbReference type="ARBA" id="ARBA00012705"/>
    </source>
</evidence>
<gene>
    <name evidence="11" type="ORF">B843_01185</name>
</gene>
<dbReference type="PANTHER" id="PTHR18919:SF107">
    <property type="entry name" value="ACETYL-COA ACETYLTRANSFERASE, CYTOSOLIC"/>
    <property type="match status" value="1"/>
</dbReference>
<feature type="active site" description="Proton acceptor" evidence="7">
    <location>
        <position position="347"/>
    </location>
</feature>
<evidence type="ECO:0000256" key="8">
    <source>
        <dbReference type="RuleBase" id="RU003557"/>
    </source>
</evidence>
<dbReference type="GO" id="GO:0003985">
    <property type="term" value="F:acetyl-CoA C-acetyltransferase activity"/>
    <property type="evidence" value="ECO:0007669"/>
    <property type="project" value="UniProtKB-EC"/>
</dbReference>
<feature type="active site" description="Proton acceptor" evidence="7">
    <location>
        <position position="377"/>
    </location>
</feature>
<dbReference type="AlphaFoldDB" id="W5Y548"/>
<dbReference type="PROSITE" id="PS00098">
    <property type="entry name" value="THIOLASE_1"/>
    <property type="match status" value="1"/>
</dbReference>
<dbReference type="InterPro" id="IPR020617">
    <property type="entry name" value="Thiolase_C"/>
</dbReference>
<evidence type="ECO:0000256" key="4">
    <source>
        <dbReference type="ARBA" id="ARBA00023315"/>
    </source>
</evidence>
<name>W5Y548_9CORY</name>
<dbReference type="EC" id="2.3.1.9" evidence="2"/>
<evidence type="ECO:0000259" key="9">
    <source>
        <dbReference type="Pfam" id="PF00108"/>
    </source>
</evidence>
<dbReference type="Pfam" id="PF00108">
    <property type="entry name" value="Thiolase_N"/>
    <property type="match status" value="1"/>
</dbReference>
<dbReference type="KEGG" id="cvt:B843_01185"/>
<dbReference type="PROSITE" id="PS00099">
    <property type="entry name" value="THIOLASE_3"/>
    <property type="match status" value="1"/>
</dbReference>
<dbReference type="GO" id="GO:0006635">
    <property type="term" value="P:fatty acid beta-oxidation"/>
    <property type="evidence" value="ECO:0007669"/>
    <property type="project" value="TreeGrafter"/>
</dbReference>
<feature type="domain" description="Thiolase N-terminal" evidence="9">
    <location>
        <begin position="4"/>
        <end position="260"/>
    </location>
</feature>
<dbReference type="PANTHER" id="PTHR18919">
    <property type="entry name" value="ACETYL-COA C-ACYLTRANSFERASE"/>
    <property type="match status" value="1"/>
</dbReference>
<sequence>MSDVYIASAARLPIGRFGGSLAKLAPRKLGALAATEAIARAGVEADAIGAAVVANVISATPEDMYISRTVALDAGLPHSSTALTVNRLCGSGLQALVSASQILRDGDADLALVGGVENMSQAPYSPQHARFGQRMGDGVMYDWLTGALNCPIHKVHMGITAETVAERYGISRERQDEFSVLSQQRATEAIEQGRFDEQIVPVTIKARGKEIVFDRDEHPRATTMEELAGLRPVFAKDGTVTAGNASGINDSAAAMVIASRQGVDKHNLQPLARVVSWGVAGVDPAVMGLGPVEAVPLALKKAGLTLDDIDLIESNEAFAAQALAVQDALGFDPEKTNVDGGAIALGHPIGATGVIIATKLVYRLRATGGRYGLATMCIGGGQGIAVIVEVL</sequence>
<dbReference type="InterPro" id="IPR020613">
    <property type="entry name" value="Thiolase_CS"/>
</dbReference>